<evidence type="ECO:0000256" key="7">
    <source>
        <dbReference type="ARBA" id="ARBA00023136"/>
    </source>
</evidence>
<keyword evidence="6" id="KW-0333">Golgi apparatus</keyword>
<protein>
    <recommendedName>
        <fullName evidence="3">Conserved oligomeric Golgi complex subunit 7</fullName>
    </recommendedName>
    <alternativeName>
        <fullName evidence="8">Component of oligomeric Golgi complex 7</fullName>
    </alternativeName>
</protein>
<feature type="compositionally biased region" description="Low complexity" evidence="9">
    <location>
        <begin position="690"/>
        <end position="699"/>
    </location>
</feature>
<comment type="caution">
    <text evidence="10">The sequence shown here is derived from an EMBL/GenBank/DDBJ whole genome shotgun (WGS) entry which is preliminary data.</text>
</comment>
<dbReference type="OMA" id="LKYYHNC"/>
<evidence type="ECO:0000256" key="5">
    <source>
        <dbReference type="ARBA" id="ARBA00022927"/>
    </source>
</evidence>
<organism evidence="10 11">
    <name type="scientific">Tieghemostelium lacteum</name>
    <name type="common">Slime mold</name>
    <name type="synonym">Dictyostelium lacteum</name>
    <dbReference type="NCBI Taxonomy" id="361077"/>
    <lineage>
        <taxon>Eukaryota</taxon>
        <taxon>Amoebozoa</taxon>
        <taxon>Evosea</taxon>
        <taxon>Eumycetozoa</taxon>
        <taxon>Dictyostelia</taxon>
        <taxon>Dictyosteliales</taxon>
        <taxon>Raperosteliaceae</taxon>
        <taxon>Tieghemostelium</taxon>
    </lineage>
</organism>
<dbReference type="FunCoup" id="A0A151ZJ49">
    <property type="interactions" value="98"/>
</dbReference>
<feature type="compositionally biased region" description="Polar residues" evidence="9">
    <location>
        <begin position="700"/>
        <end position="709"/>
    </location>
</feature>
<dbReference type="PANTHER" id="PTHR21443:SF0">
    <property type="entry name" value="CONSERVED OLIGOMERIC GOLGI COMPLEX SUBUNIT 7"/>
    <property type="match status" value="1"/>
</dbReference>
<feature type="region of interest" description="Disordered" evidence="9">
    <location>
        <begin position="687"/>
        <end position="717"/>
    </location>
</feature>
<dbReference type="OrthoDB" id="245173at2759"/>
<gene>
    <name evidence="10" type="ORF">DLAC_04900</name>
</gene>
<keyword evidence="5" id="KW-0653">Protein transport</keyword>
<comment type="subcellular location">
    <subcellularLocation>
        <location evidence="1">Golgi apparatus membrane</location>
        <topology evidence="1">Peripheral membrane protein</topology>
    </subcellularLocation>
</comment>
<evidence type="ECO:0000313" key="11">
    <source>
        <dbReference type="Proteomes" id="UP000076078"/>
    </source>
</evidence>
<dbReference type="AlphaFoldDB" id="A0A151ZJ49"/>
<dbReference type="Proteomes" id="UP000076078">
    <property type="component" value="Unassembled WGS sequence"/>
</dbReference>
<evidence type="ECO:0000313" key="10">
    <source>
        <dbReference type="EMBL" id="KYQ94003.1"/>
    </source>
</evidence>
<evidence type="ECO:0000256" key="8">
    <source>
        <dbReference type="ARBA" id="ARBA00031345"/>
    </source>
</evidence>
<dbReference type="Pfam" id="PF10191">
    <property type="entry name" value="COG7"/>
    <property type="match status" value="2"/>
</dbReference>
<dbReference type="InParanoid" id="A0A151ZJ49"/>
<comment type="similarity">
    <text evidence="2">Belongs to the COG7 family.</text>
</comment>
<evidence type="ECO:0000256" key="3">
    <source>
        <dbReference type="ARBA" id="ARBA00020984"/>
    </source>
</evidence>
<keyword evidence="4" id="KW-0813">Transport</keyword>
<dbReference type="GO" id="GO:0017119">
    <property type="term" value="C:Golgi transport complex"/>
    <property type="evidence" value="ECO:0007669"/>
    <property type="project" value="InterPro"/>
</dbReference>
<keyword evidence="11" id="KW-1185">Reference proteome</keyword>
<dbReference type="PANTHER" id="PTHR21443">
    <property type="entry name" value="CONSERVED OLIGOMERIC GOLGI COMPLEX COMPONENT 7"/>
    <property type="match status" value="1"/>
</dbReference>
<evidence type="ECO:0000256" key="9">
    <source>
        <dbReference type="SAM" id="MobiDB-lite"/>
    </source>
</evidence>
<proteinExistence type="inferred from homology"/>
<reference evidence="10 11" key="1">
    <citation type="submission" date="2015-12" db="EMBL/GenBank/DDBJ databases">
        <title>Dictyostelia acquired genes for synthesis and detection of signals that induce cell-type specialization by lateral gene transfer from prokaryotes.</title>
        <authorList>
            <person name="Gloeckner G."/>
            <person name="Schaap P."/>
        </authorList>
    </citation>
    <scope>NUCLEOTIDE SEQUENCE [LARGE SCALE GENOMIC DNA]</scope>
    <source>
        <strain evidence="10 11">TK</strain>
    </source>
</reference>
<keyword evidence="7" id="KW-0472">Membrane</keyword>
<accession>A0A151ZJ49</accession>
<evidence type="ECO:0000256" key="6">
    <source>
        <dbReference type="ARBA" id="ARBA00023034"/>
    </source>
</evidence>
<evidence type="ECO:0000256" key="2">
    <source>
        <dbReference type="ARBA" id="ARBA00005831"/>
    </source>
</evidence>
<evidence type="ECO:0000256" key="4">
    <source>
        <dbReference type="ARBA" id="ARBA00022448"/>
    </source>
</evidence>
<name>A0A151ZJ49_TIELA</name>
<sequence>MSDQVSDLSFIFSKENFNTKEWINSVLKVGQLNNKGDITNNNSVQIENSLESVTTQLLSKLQIYAIELNMSLETITSESLLIVPKAIREIDRVRKESLQLKSRIKFIYSKIAELEQTPQSSETISLITKLDMVKTRMEQSIRSLKEAEKLLHFSREVDKLFSSTDYLMIADKLQEVKQSLLVLNDVPEFREQSKHFYQYQDRLENQMKPLLFQSLQCRDLSSTSNYLQVFQKIQREDHFYQYYNQNRLEPIKSMWNSNTLPFNHFLSKFFDEIIHCCENERNWLNNLFSSSSLKNSNNNNNIITILVDLICVLFQSIQQGFQSKIDLMIQSSQPGQPIKIVELLQLYKITLQFLKSLGVVLGGSTEQELQKYYKSILEPFKYFQTKFSEFEHKQLVSNTTIITPLKKNDFQLILSNIDQLIPKVFIMCQNSLDRFFEFTHCIELDSYIQSLNKFFVYFGNQLKESLMELKSTSINTTTATGDQLKQHQRSNSTSGTSQQVNWEYFQGAMKLLQISNQLLNKFQKLDQTFNSSIQHYLSNESNDLKVLLQDLNKLNRLQKSIQSLSSINNNNSNTKQIYILQESYESICQFISSCQYFVYETMIQFVKKILKELPKMSEWKLQSNSQNSQNSQLIQISYMTQITDHLLTIPQQLHPYSEEDDIRLSLSIAKQFPITSDESYQSIIDHYHQHQQQQQQQEQTLTDNSQQDQTNEEDNDEYEGISHQWISLVAKSTEKLYLQSIVDIPQLSDMGSQQLSNDIGYLFNVFSALDVTPDTLLQKTQQFITMDRIKLQDLNQSLSGAEKNISNLIIKMRSK</sequence>
<dbReference type="GO" id="GO:0006890">
    <property type="term" value="P:retrograde vesicle-mediated transport, Golgi to endoplasmic reticulum"/>
    <property type="evidence" value="ECO:0007669"/>
    <property type="project" value="TreeGrafter"/>
</dbReference>
<evidence type="ECO:0000256" key="1">
    <source>
        <dbReference type="ARBA" id="ARBA00004395"/>
    </source>
</evidence>
<dbReference type="STRING" id="361077.A0A151ZJ49"/>
<dbReference type="GO" id="GO:0000139">
    <property type="term" value="C:Golgi membrane"/>
    <property type="evidence" value="ECO:0007669"/>
    <property type="project" value="UniProtKB-SubCell"/>
</dbReference>
<dbReference type="GO" id="GO:0007030">
    <property type="term" value="P:Golgi organization"/>
    <property type="evidence" value="ECO:0007669"/>
    <property type="project" value="TreeGrafter"/>
</dbReference>
<dbReference type="GO" id="GO:0006886">
    <property type="term" value="P:intracellular protein transport"/>
    <property type="evidence" value="ECO:0007669"/>
    <property type="project" value="InterPro"/>
</dbReference>
<dbReference type="InterPro" id="IPR019335">
    <property type="entry name" value="COG7"/>
</dbReference>
<dbReference type="EMBL" id="LODT01000023">
    <property type="protein sequence ID" value="KYQ94003.1"/>
    <property type="molecule type" value="Genomic_DNA"/>
</dbReference>